<sequence length="278" mass="31506">MRRSAVLGRSEKLLAVLVQQAERIGERLGAALIGTDLYIEGMDRDWFRSTAWTEADRAEFERRLARARRYNRPQYLRIKGIALHGVGEVDSARALWHRVLDDVETSWVDAAPTAEHLADSYRTDAQELAAFYYREVERLSPTGSATSGTHQIRLAQLLLDTGSDHDLEEVELLLNRWIESTSGRLPSQLFLWNVTFIHWALRLGADEPARDAARRAVDLAARGPVFTRHPTVGVVVADETTLDWLHSLAEPDERPETGRPALWRRMLSRGFGADRSSR</sequence>
<dbReference type="AlphaFoldDB" id="A0AAW8ETV5"/>
<proteinExistence type="predicted"/>
<keyword evidence="2" id="KW-1185">Reference proteome</keyword>
<comment type="caution">
    <text evidence="1">The sequence shown here is derived from an EMBL/GenBank/DDBJ whole genome shotgun (WGS) entry which is preliminary data.</text>
</comment>
<reference evidence="1 2" key="1">
    <citation type="submission" date="2023-07" db="EMBL/GenBank/DDBJ databases">
        <title>Comparative genomics of wheat-associated soil bacteria to identify genetic determinants of phenazine resistance.</title>
        <authorList>
            <person name="Mouncey N."/>
        </authorList>
    </citation>
    <scope>NUCLEOTIDE SEQUENCE [LARGE SCALE GENOMIC DNA]</scope>
    <source>
        <strain evidence="1 2">W4I9-1</strain>
    </source>
</reference>
<evidence type="ECO:0008006" key="3">
    <source>
        <dbReference type="Google" id="ProtNLM"/>
    </source>
</evidence>
<gene>
    <name evidence="1" type="ORF">QFZ53_000495</name>
</gene>
<dbReference type="Proteomes" id="UP001244427">
    <property type="component" value="Unassembled WGS sequence"/>
</dbReference>
<accession>A0AAW8ETV5</accession>
<evidence type="ECO:0000313" key="2">
    <source>
        <dbReference type="Proteomes" id="UP001244427"/>
    </source>
</evidence>
<evidence type="ECO:0000313" key="1">
    <source>
        <dbReference type="EMBL" id="MDQ0646299.1"/>
    </source>
</evidence>
<dbReference type="EMBL" id="JAUSXV010000001">
    <property type="protein sequence ID" value="MDQ0646299.1"/>
    <property type="molecule type" value="Genomic_DNA"/>
</dbReference>
<organism evidence="1 2">
    <name type="scientific">Microbacterium natoriense</name>
    <dbReference type="NCBI Taxonomy" id="284570"/>
    <lineage>
        <taxon>Bacteria</taxon>
        <taxon>Bacillati</taxon>
        <taxon>Actinomycetota</taxon>
        <taxon>Actinomycetes</taxon>
        <taxon>Micrococcales</taxon>
        <taxon>Microbacteriaceae</taxon>
        <taxon>Microbacterium</taxon>
    </lineage>
</organism>
<name>A0AAW8ETV5_9MICO</name>
<protein>
    <recommendedName>
        <fullName evidence="3">DUF4034 domain-containing protein</fullName>
    </recommendedName>
</protein>